<feature type="compositionally biased region" description="Polar residues" evidence="1">
    <location>
        <begin position="123"/>
        <end position="136"/>
    </location>
</feature>
<dbReference type="Proteomes" id="UP000006352">
    <property type="component" value="Unassembled WGS sequence"/>
</dbReference>
<feature type="signal peptide" evidence="2">
    <location>
        <begin position="1"/>
        <end position="18"/>
    </location>
</feature>
<keyword evidence="4" id="KW-1185">Reference proteome</keyword>
<evidence type="ECO:0000313" key="4">
    <source>
        <dbReference type="Proteomes" id="UP000006352"/>
    </source>
</evidence>
<organism evidence="3 4">
    <name type="scientific">Fibroporia radiculosa</name>
    <dbReference type="NCBI Taxonomy" id="599839"/>
    <lineage>
        <taxon>Eukaryota</taxon>
        <taxon>Fungi</taxon>
        <taxon>Dikarya</taxon>
        <taxon>Basidiomycota</taxon>
        <taxon>Agaricomycotina</taxon>
        <taxon>Agaricomycetes</taxon>
        <taxon>Polyporales</taxon>
        <taxon>Fibroporiaceae</taxon>
        <taxon>Fibroporia</taxon>
    </lineage>
</organism>
<protein>
    <submittedName>
        <fullName evidence="3">Uncharacterized protein</fullName>
    </submittedName>
</protein>
<gene>
    <name evidence="3" type="ORF">FIBRA_06457</name>
</gene>
<reference evidence="3 4" key="1">
    <citation type="journal article" date="2012" name="Appl. Environ. Microbiol.">
        <title>Short-read sequencing for genomic analysis of the brown rot fungus Fibroporia radiculosa.</title>
        <authorList>
            <person name="Tang J.D."/>
            <person name="Perkins A.D."/>
            <person name="Sonstegard T.S."/>
            <person name="Schroeder S.G."/>
            <person name="Burgess S.C."/>
            <person name="Diehl S.V."/>
        </authorList>
    </citation>
    <scope>NUCLEOTIDE SEQUENCE [LARGE SCALE GENOMIC DNA]</scope>
    <source>
        <strain evidence="3 4">TFFH 294</strain>
    </source>
</reference>
<evidence type="ECO:0000256" key="1">
    <source>
        <dbReference type="SAM" id="MobiDB-lite"/>
    </source>
</evidence>
<name>J4IB98_9APHY</name>
<dbReference type="RefSeq" id="XP_012183569.1">
    <property type="nucleotide sequence ID" value="XM_012328179.1"/>
</dbReference>
<evidence type="ECO:0000313" key="3">
    <source>
        <dbReference type="EMBL" id="CCM04286.1"/>
    </source>
</evidence>
<dbReference type="EMBL" id="HE797149">
    <property type="protein sequence ID" value="CCM04286.1"/>
    <property type="molecule type" value="Genomic_DNA"/>
</dbReference>
<feature type="region of interest" description="Disordered" evidence="1">
    <location>
        <begin position="118"/>
        <end position="167"/>
    </location>
</feature>
<feature type="chain" id="PRO_5003778502" evidence="2">
    <location>
        <begin position="19"/>
        <end position="187"/>
    </location>
</feature>
<keyword evidence="2" id="KW-0732">Signal</keyword>
<evidence type="ECO:0000256" key="2">
    <source>
        <dbReference type="SAM" id="SignalP"/>
    </source>
</evidence>
<dbReference type="AlphaFoldDB" id="J4IB98"/>
<accession>J4IB98</accession>
<dbReference type="HOGENOM" id="CLU_1277636_0_0_1"/>
<sequence>MRASTIVILGAAAVPALSAPVIDLYGRNYDIFYARDLAARAQPKGPSTLDTVCHTLVCMTEGVVGPIVGHANKWQVETEKKKAADADKENKRILAGIDQPKREIENALYARHWFHHDKETPASAPSSDPSQMQSPVQRRWWFHHNKPSASAPPPASDPSQMQSPVQRRAEMLGQLIARQLLEDAYLD</sequence>
<proteinExistence type="predicted"/>
<dbReference type="InParanoid" id="J4IB98"/>
<dbReference type="GeneID" id="24099197"/>